<dbReference type="GO" id="GO:0004540">
    <property type="term" value="F:RNA nuclease activity"/>
    <property type="evidence" value="ECO:0007669"/>
    <property type="project" value="InterPro"/>
</dbReference>
<proteinExistence type="predicted"/>
<dbReference type="CDD" id="cd04453">
    <property type="entry name" value="S1_RNase_E"/>
    <property type="match status" value="1"/>
</dbReference>
<keyword evidence="8" id="KW-1185">Reference proteome</keyword>
<evidence type="ECO:0000313" key="8">
    <source>
        <dbReference type="Proteomes" id="UP000198619"/>
    </source>
</evidence>
<evidence type="ECO:0000256" key="3">
    <source>
        <dbReference type="ARBA" id="ARBA00022801"/>
    </source>
</evidence>
<dbReference type="Proteomes" id="UP000198619">
    <property type="component" value="Unassembled WGS sequence"/>
</dbReference>
<dbReference type="SUPFAM" id="SSF50249">
    <property type="entry name" value="Nucleic acid-binding proteins"/>
    <property type="match status" value="1"/>
</dbReference>
<evidence type="ECO:0000256" key="2">
    <source>
        <dbReference type="ARBA" id="ARBA00022723"/>
    </source>
</evidence>
<dbReference type="AlphaFoldDB" id="A0A1I0YW11"/>
<comment type="cofactor">
    <cofactor evidence="1">
        <name>Mg(2+)</name>
        <dbReference type="ChEBI" id="CHEBI:18420"/>
    </cofactor>
</comment>
<dbReference type="InterPro" id="IPR019307">
    <property type="entry name" value="RNA-bd_AU-1/RNase_E/G"/>
</dbReference>
<dbReference type="GO" id="GO:0046872">
    <property type="term" value="F:metal ion binding"/>
    <property type="evidence" value="ECO:0007669"/>
    <property type="project" value="UniProtKB-KW"/>
</dbReference>
<evidence type="ECO:0000313" key="7">
    <source>
        <dbReference type="EMBL" id="SFB16428.1"/>
    </source>
</evidence>
<protein>
    <submittedName>
        <fullName evidence="7">Ribonuclease G</fullName>
    </submittedName>
</protein>
<dbReference type="OrthoDB" id="9804278at2"/>
<dbReference type="GO" id="GO:0016787">
    <property type="term" value="F:hydrolase activity"/>
    <property type="evidence" value="ECO:0007669"/>
    <property type="project" value="UniProtKB-KW"/>
</dbReference>
<reference evidence="7 8" key="1">
    <citation type="submission" date="2016-10" db="EMBL/GenBank/DDBJ databases">
        <authorList>
            <person name="de Groot N.N."/>
        </authorList>
    </citation>
    <scope>NUCLEOTIDE SEQUENCE [LARGE SCALE GENOMIC DNA]</scope>
    <source>
        <strain evidence="7 8">DSM 12271</strain>
    </source>
</reference>
<dbReference type="InterPro" id="IPR004659">
    <property type="entry name" value="RNase_E/G"/>
</dbReference>
<evidence type="ECO:0000256" key="1">
    <source>
        <dbReference type="ARBA" id="ARBA00001946"/>
    </source>
</evidence>
<dbReference type="GO" id="GO:0006364">
    <property type="term" value="P:rRNA processing"/>
    <property type="evidence" value="ECO:0007669"/>
    <property type="project" value="TreeGrafter"/>
</dbReference>
<dbReference type="STRING" id="84698.SAMN04488528_10156"/>
<keyword evidence="5" id="KW-0694">RNA-binding</keyword>
<feature type="domain" description="S1 motif" evidence="6">
    <location>
        <begin position="36"/>
        <end position="112"/>
    </location>
</feature>
<sequence length="479" mass="55607">MKEIFIEKREHIRRVAIKDKEKLTECFIEEEKNEPIPGEIYKGVVKNIVPGIKSAFVDIGYEKNAYLHLTNETIKKGQEVLVEVMKEELNDKGAKVFNQVTLPGRYVVLSNDKKGLSFSKKILSNEFKIKCKENLVLPEKLGVMIRTQGEMVSVDSIQKEVVYLSEKYEKIKRSFLYSLKPGLLHGEKTILNKVLRDAVNEENTKVMVDSSEDYSIINEYIKDKEDISIDISLYEGHRNLFDFYGIEKEILTLRHNKVNLECGGHIVIDKTEAMYVIDVNSGKNVIGKSIDRTAFITNMQAAKEITTQVRLRNLSGIILVDFIDMESKEDKRKIINILKEGFYGDKNQTVVYPHTELDLVQIARRRRGKTIYEYMEEPCKSCKGEGKRLKASYITLLIKNDILKKDGENSLKDIYIEMNSMYEKIIRDDLFNFVKEINGFNKNIYLNFTEGVEYFKVEPLIFLKQIENLSKYKIDFDEK</sequence>
<dbReference type="RefSeq" id="WP_090041257.1">
    <property type="nucleotide sequence ID" value="NZ_FOKI01000015.1"/>
</dbReference>
<accession>A0A1I0YW11</accession>
<organism evidence="7 8">
    <name type="scientific">Clostridium frigidicarnis</name>
    <dbReference type="NCBI Taxonomy" id="84698"/>
    <lineage>
        <taxon>Bacteria</taxon>
        <taxon>Bacillati</taxon>
        <taxon>Bacillota</taxon>
        <taxon>Clostridia</taxon>
        <taxon>Eubacteriales</taxon>
        <taxon>Clostridiaceae</taxon>
        <taxon>Clostridium</taxon>
    </lineage>
</organism>
<keyword evidence="3" id="KW-0378">Hydrolase</keyword>
<dbReference type="Pfam" id="PF10150">
    <property type="entry name" value="RNase_E_G"/>
    <property type="match status" value="1"/>
</dbReference>
<dbReference type="GO" id="GO:0005737">
    <property type="term" value="C:cytoplasm"/>
    <property type="evidence" value="ECO:0007669"/>
    <property type="project" value="TreeGrafter"/>
</dbReference>
<dbReference type="EMBL" id="FOKI01000015">
    <property type="protein sequence ID" value="SFB16428.1"/>
    <property type="molecule type" value="Genomic_DNA"/>
</dbReference>
<evidence type="ECO:0000259" key="6">
    <source>
        <dbReference type="SMART" id="SM00316"/>
    </source>
</evidence>
<dbReference type="Gene3D" id="2.40.50.140">
    <property type="entry name" value="Nucleic acid-binding proteins"/>
    <property type="match status" value="1"/>
</dbReference>
<evidence type="ECO:0000256" key="4">
    <source>
        <dbReference type="ARBA" id="ARBA00022842"/>
    </source>
</evidence>
<keyword evidence="2" id="KW-0479">Metal-binding</keyword>
<dbReference type="GO" id="GO:0003723">
    <property type="term" value="F:RNA binding"/>
    <property type="evidence" value="ECO:0007669"/>
    <property type="project" value="UniProtKB-KW"/>
</dbReference>
<dbReference type="PANTHER" id="PTHR30001:SF0">
    <property type="entry name" value="RIBONUCLEASE G"/>
    <property type="match status" value="1"/>
</dbReference>
<evidence type="ECO:0000256" key="5">
    <source>
        <dbReference type="ARBA" id="ARBA00022884"/>
    </source>
</evidence>
<dbReference type="SMART" id="SM00316">
    <property type="entry name" value="S1"/>
    <property type="match status" value="1"/>
</dbReference>
<dbReference type="InterPro" id="IPR012340">
    <property type="entry name" value="NA-bd_OB-fold"/>
</dbReference>
<keyword evidence="4" id="KW-0460">Magnesium</keyword>
<dbReference type="InterPro" id="IPR003029">
    <property type="entry name" value="S1_domain"/>
</dbReference>
<dbReference type="PANTHER" id="PTHR30001">
    <property type="entry name" value="RIBONUCLEASE"/>
    <property type="match status" value="1"/>
</dbReference>
<name>A0A1I0YW11_9CLOT</name>
<gene>
    <name evidence="7" type="ORF">SAMN04488528_10156</name>
</gene>